<evidence type="ECO:0000259" key="16">
    <source>
        <dbReference type="PROSITE" id="PS51192"/>
    </source>
</evidence>
<dbReference type="SMART" id="SM00490">
    <property type="entry name" value="HELICc"/>
    <property type="match status" value="1"/>
</dbReference>
<dbReference type="RefSeq" id="WP_278286274.1">
    <property type="nucleotide sequence ID" value="NZ_JBJIAB010000001.1"/>
</dbReference>
<comment type="function">
    <text evidence="15">Plays a critical role in recombination and DNA repair. Helps process Holliday junction intermediates to mature products by catalyzing branch migration. Has replication fork regression activity, unwinds stalled or blocked replication forks to make a HJ that can be resolved. Has a DNA unwinding activity characteristic of a DNA helicase with 3'-5' polarity.</text>
</comment>
<protein>
    <recommendedName>
        <fullName evidence="2 15">ATP-dependent DNA helicase RecG</fullName>
        <ecNumber evidence="13 15">5.6.2.4</ecNumber>
    </recommendedName>
</protein>
<comment type="caution">
    <text evidence="18">The sequence shown here is derived from an EMBL/GenBank/DDBJ whole genome shotgun (WGS) entry which is preliminary data.</text>
</comment>
<evidence type="ECO:0000256" key="9">
    <source>
        <dbReference type="ARBA" id="ARBA00023172"/>
    </source>
</evidence>
<reference evidence="18 19" key="1">
    <citation type="submission" date="2024-11" db="EMBL/GenBank/DDBJ databases">
        <authorList>
            <person name="Heng Y.C."/>
            <person name="Lim A.C.H."/>
            <person name="Lee J.K.Y."/>
            <person name="Kittelmann S."/>
        </authorList>
    </citation>
    <scope>NUCLEOTIDE SEQUENCE [LARGE SCALE GENOMIC DNA]</scope>
    <source>
        <strain evidence="18 19">WILCCON 0112</strain>
    </source>
</reference>
<feature type="domain" description="Helicase ATP-binding" evidence="16">
    <location>
        <begin position="287"/>
        <end position="448"/>
    </location>
</feature>
<dbReference type="Gene3D" id="3.40.50.300">
    <property type="entry name" value="P-loop containing nucleotide triphosphate hydrolases"/>
    <property type="match status" value="2"/>
</dbReference>
<dbReference type="GO" id="GO:0016787">
    <property type="term" value="F:hydrolase activity"/>
    <property type="evidence" value="ECO:0007669"/>
    <property type="project" value="UniProtKB-KW"/>
</dbReference>
<comment type="catalytic activity">
    <reaction evidence="14 15">
        <text>ATP + H2O = ADP + phosphate + H(+)</text>
        <dbReference type="Rhea" id="RHEA:13065"/>
        <dbReference type="ChEBI" id="CHEBI:15377"/>
        <dbReference type="ChEBI" id="CHEBI:15378"/>
        <dbReference type="ChEBI" id="CHEBI:30616"/>
        <dbReference type="ChEBI" id="CHEBI:43474"/>
        <dbReference type="ChEBI" id="CHEBI:456216"/>
        <dbReference type="EC" id="5.6.2.4"/>
    </reaction>
</comment>
<dbReference type="CDD" id="cd04488">
    <property type="entry name" value="RecG_wedge_OBF"/>
    <property type="match status" value="1"/>
</dbReference>
<keyword evidence="9 15" id="KW-0233">DNA recombination</keyword>
<dbReference type="SMART" id="SM00487">
    <property type="entry name" value="DEXDc"/>
    <property type="match status" value="1"/>
</dbReference>
<dbReference type="PROSITE" id="PS51192">
    <property type="entry name" value="HELICASE_ATP_BIND_1"/>
    <property type="match status" value="1"/>
</dbReference>
<dbReference type="Proteomes" id="UP001623600">
    <property type="component" value="Unassembled WGS sequence"/>
</dbReference>
<keyword evidence="5 15" id="KW-0378">Hydrolase</keyword>
<dbReference type="PANTHER" id="PTHR47964:SF1">
    <property type="entry name" value="ATP-DEPENDENT DNA HELICASE HOMOLOG RECG, CHLOROPLASTIC"/>
    <property type="match status" value="1"/>
</dbReference>
<dbReference type="InterPro" id="IPR014001">
    <property type="entry name" value="Helicase_ATP-bd"/>
</dbReference>
<dbReference type="InterPro" id="IPR011545">
    <property type="entry name" value="DEAD/DEAH_box_helicase_dom"/>
</dbReference>
<dbReference type="PANTHER" id="PTHR47964">
    <property type="entry name" value="ATP-DEPENDENT DNA HELICASE HOMOLOG RECG, CHLOROPLASTIC"/>
    <property type="match status" value="1"/>
</dbReference>
<evidence type="ECO:0000256" key="8">
    <source>
        <dbReference type="ARBA" id="ARBA00023125"/>
    </source>
</evidence>
<evidence type="ECO:0000313" key="18">
    <source>
        <dbReference type="EMBL" id="MFL0163525.1"/>
    </source>
</evidence>
<dbReference type="SUPFAM" id="SSF50249">
    <property type="entry name" value="Nucleic acid-binding proteins"/>
    <property type="match status" value="1"/>
</dbReference>
<dbReference type="PROSITE" id="PS51194">
    <property type="entry name" value="HELICASE_CTER"/>
    <property type="match status" value="1"/>
</dbReference>
<dbReference type="InterPro" id="IPR001650">
    <property type="entry name" value="Helicase_C-like"/>
</dbReference>
<dbReference type="Gene3D" id="2.40.50.140">
    <property type="entry name" value="Nucleic acid-binding proteins"/>
    <property type="match status" value="1"/>
</dbReference>
<dbReference type="InterPro" id="IPR004609">
    <property type="entry name" value="ATP-dep_DNA_helicase_RecG"/>
</dbReference>
<dbReference type="NCBIfam" id="NF008165">
    <property type="entry name" value="PRK10917.1-3"/>
    <property type="match status" value="1"/>
</dbReference>
<dbReference type="CDD" id="cd17992">
    <property type="entry name" value="DEXHc_RecG"/>
    <property type="match status" value="1"/>
</dbReference>
<evidence type="ECO:0000256" key="2">
    <source>
        <dbReference type="ARBA" id="ARBA00017846"/>
    </source>
</evidence>
<sequence>MVRAPNARCSYYLRRKRRALDIYSNISTLKGVGPKATEKLNRCGIFNILDILLYFPRDYEFVDSNVEFENITGEDKQILKCKVIRFRSDVKTKTGKLLTTVEFDYNGHKVSGKWFNQRYIKNSFKIGEIYNLMGKFKRIGNTLEVVNPMVTCEEAISNEIIPKYPLKGDISNKLFEKLINEILSKMTVKENLPQNILDKYSLISLNEAIRGVHFPDNKEVLENAIIRLKFQELFTYSLKLLLLKNKIKKNKNGILFQWVDELSLFKEKLPFPLTNAQTRVIREILRDQKSNSSMNRLIQGDVGSGKTIIALIAIFNVIKNGYQCAFMAPTEILANQHFEEARKVYDEFNIEIELLTGTTSAKEKQRIKERIKTKEPILVIGTHALFQDDVEFGKLGLIVTDEQHRFGVEQRSKLINKGKRADCLVMTATPIPRTLALYLYSDLDVSIIDELPPGRKKIDTRFYADNQRDIAYDLAYDEIKKGRQVYIVCPLIEEDEKEELNSVETLYDKLTSGIFKELKVEILHGKMKGSEKDEIIKRFKNNEVNVLISTTVIEVGVNVPNASVMIVENAERFGLSQLHQLRGRVGRGQYSSYCILIAKAKSNVTKKRMQIMTECSDGFLISEKDLELRGAGEMFGKKQSGDEGFVLANLYDDMKILRCAKLEANNILQNEFEVNREIINELSKNLEKSSKYICFN</sequence>
<dbReference type="GO" id="GO:0003678">
    <property type="term" value="F:DNA helicase activity"/>
    <property type="evidence" value="ECO:0007669"/>
    <property type="project" value="UniProtKB-EC"/>
</dbReference>
<evidence type="ECO:0000256" key="10">
    <source>
        <dbReference type="ARBA" id="ARBA00023204"/>
    </source>
</evidence>
<organism evidence="18 19">
    <name type="scientific">Candidatus Clostridium helianthi</name>
    <dbReference type="NCBI Taxonomy" id="3381660"/>
    <lineage>
        <taxon>Bacteria</taxon>
        <taxon>Bacillati</taxon>
        <taxon>Bacillota</taxon>
        <taxon>Clostridia</taxon>
        <taxon>Eubacteriales</taxon>
        <taxon>Clostridiaceae</taxon>
        <taxon>Clostridium</taxon>
    </lineage>
</organism>
<evidence type="ECO:0000256" key="13">
    <source>
        <dbReference type="ARBA" id="ARBA00034808"/>
    </source>
</evidence>
<evidence type="ECO:0000256" key="1">
    <source>
        <dbReference type="ARBA" id="ARBA00007504"/>
    </source>
</evidence>
<accession>A0ABW8RZT0</accession>
<keyword evidence="6 15" id="KW-0347">Helicase</keyword>
<dbReference type="InterPro" id="IPR012340">
    <property type="entry name" value="NA-bd_OB-fold"/>
</dbReference>
<dbReference type="NCBIfam" id="NF008168">
    <property type="entry name" value="PRK10917.2-2"/>
    <property type="match status" value="1"/>
</dbReference>
<keyword evidence="4 15" id="KW-0227">DNA damage</keyword>
<proteinExistence type="inferred from homology"/>
<dbReference type="EMBL" id="JBJIAB010000001">
    <property type="protein sequence ID" value="MFL0163525.1"/>
    <property type="molecule type" value="Genomic_DNA"/>
</dbReference>
<dbReference type="Pfam" id="PF00271">
    <property type="entry name" value="Helicase_C"/>
    <property type="match status" value="1"/>
</dbReference>
<name>A0ABW8RZT0_9CLOT</name>
<keyword evidence="3 15" id="KW-0547">Nucleotide-binding</keyword>
<comment type="similarity">
    <text evidence="1 15">Belongs to the helicase family. RecG subfamily.</text>
</comment>
<keyword evidence="7 15" id="KW-0067">ATP-binding</keyword>
<feature type="domain" description="Helicase C-terminal" evidence="17">
    <location>
        <begin position="471"/>
        <end position="627"/>
    </location>
</feature>
<dbReference type="InterPro" id="IPR027417">
    <property type="entry name" value="P-loop_NTPase"/>
</dbReference>
<dbReference type="InterPro" id="IPR033454">
    <property type="entry name" value="RecG_wedge"/>
</dbReference>
<keyword evidence="8" id="KW-0238">DNA-binding</keyword>
<evidence type="ECO:0000256" key="15">
    <source>
        <dbReference type="RuleBase" id="RU363016"/>
    </source>
</evidence>
<dbReference type="EC" id="5.6.2.4" evidence="13 15"/>
<dbReference type="InterPro" id="IPR047112">
    <property type="entry name" value="RecG/Mfd"/>
</dbReference>
<dbReference type="NCBIfam" id="TIGR00643">
    <property type="entry name" value="recG"/>
    <property type="match status" value="1"/>
</dbReference>
<evidence type="ECO:0000256" key="14">
    <source>
        <dbReference type="ARBA" id="ARBA00048988"/>
    </source>
</evidence>
<keyword evidence="10 15" id="KW-0234">DNA repair</keyword>
<evidence type="ECO:0000256" key="12">
    <source>
        <dbReference type="ARBA" id="ARBA00034617"/>
    </source>
</evidence>
<comment type="catalytic activity">
    <reaction evidence="12 15">
        <text>Couples ATP hydrolysis with the unwinding of duplex DNA by translocating in the 3'-5' direction.</text>
        <dbReference type="EC" id="5.6.2.4"/>
    </reaction>
</comment>
<evidence type="ECO:0000256" key="3">
    <source>
        <dbReference type="ARBA" id="ARBA00022741"/>
    </source>
</evidence>
<evidence type="ECO:0000256" key="6">
    <source>
        <dbReference type="ARBA" id="ARBA00022806"/>
    </source>
</evidence>
<gene>
    <name evidence="18" type="primary">recG</name>
    <name evidence="18" type="ORF">ACJDTP_00430</name>
</gene>
<dbReference type="Pfam" id="PF17191">
    <property type="entry name" value="RecG_wedge"/>
    <property type="match status" value="1"/>
</dbReference>
<evidence type="ECO:0000313" key="19">
    <source>
        <dbReference type="Proteomes" id="UP001623600"/>
    </source>
</evidence>
<keyword evidence="19" id="KW-1185">Reference proteome</keyword>
<keyword evidence="11" id="KW-0413">Isomerase</keyword>
<dbReference type="SUPFAM" id="SSF52540">
    <property type="entry name" value="P-loop containing nucleoside triphosphate hydrolases"/>
    <property type="match status" value="2"/>
</dbReference>
<evidence type="ECO:0000256" key="4">
    <source>
        <dbReference type="ARBA" id="ARBA00022763"/>
    </source>
</evidence>
<evidence type="ECO:0000256" key="5">
    <source>
        <dbReference type="ARBA" id="ARBA00022801"/>
    </source>
</evidence>
<evidence type="ECO:0000259" key="17">
    <source>
        <dbReference type="PROSITE" id="PS51194"/>
    </source>
</evidence>
<dbReference type="Pfam" id="PF00270">
    <property type="entry name" value="DEAD"/>
    <property type="match status" value="1"/>
</dbReference>
<evidence type="ECO:0000256" key="11">
    <source>
        <dbReference type="ARBA" id="ARBA00023235"/>
    </source>
</evidence>
<evidence type="ECO:0000256" key="7">
    <source>
        <dbReference type="ARBA" id="ARBA00022840"/>
    </source>
</evidence>